<evidence type="ECO:0000256" key="9">
    <source>
        <dbReference type="RuleBase" id="RU368030"/>
    </source>
</evidence>
<sequence>MRRARGFTLIEVMVALAIVATALPALMMLITSQLQGAGFNREKTQAYWIAENQLTRIKMRKQLVDQYNIPDTESGNVERGGIRWYWELESEDTEVEGFLRLDIRVAPDADKDNTLATLSGFINE</sequence>
<dbReference type="GO" id="GO:0015627">
    <property type="term" value="C:type II protein secretion system complex"/>
    <property type="evidence" value="ECO:0007669"/>
    <property type="project" value="UniProtKB-UniRule"/>
</dbReference>
<dbReference type="InterPro" id="IPR045584">
    <property type="entry name" value="Pilin-like"/>
</dbReference>
<dbReference type="GO" id="GO:0005886">
    <property type="term" value="C:plasma membrane"/>
    <property type="evidence" value="ECO:0007669"/>
    <property type="project" value="UniProtKB-SubCell"/>
</dbReference>
<name>A0A9X2KX20_9GAMM</name>
<keyword evidence="7 9" id="KW-1133">Transmembrane helix</keyword>
<dbReference type="EMBL" id="JAMFTH010000005">
    <property type="protein sequence ID" value="MCP8900345.1"/>
    <property type="molecule type" value="Genomic_DNA"/>
</dbReference>
<dbReference type="Gene3D" id="3.30.1300.30">
    <property type="entry name" value="GSPII I/J protein-like"/>
    <property type="match status" value="1"/>
</dbReference>
<dbReference type="PANTHER" id="PTHR38779:SF2">
    <property type="entry name" value="TYPE II SECRETION SYSTEM PROTEIN I-RELATED"/>
    <property type="match status" value="1"/>
</dbReference>
<dbReference type="Pfam" id="PF02501">
    <property type="entry name" value="T2SSI"/>
    <property type="match status" value="1"/>
</dbReference>
<evidence type="ECO:0000313" key="12">
    <source>
        <dbReference type="Proteomes" id="UP001139319"/>
    </source>
</evidence>
<reference evidence="11" key="1">
    <citation type="submission" date="2022-05" db="EMBL/GenBank/DDBJ databases">
        <authorList>
            <person name="Sun H.-N."/>
        </authorList>
    </citation>
    <scope>NUCLEOTIDE SEQUENCE</scope>
    <source>
        <strain evidence="11">HB14</strain>
    </source>
</reference>
<evidence type="ECO:0000256" key="4">
    <source>
        <dbReference type="ARBA" id="ARBA00022481"/>
    </source>
</evidence>
<comment type="caution">
    <text evidence="11">The sequence shown here is derived from an EMBL/GenBank/DDBJ whole genome shotgun (WGS) entry which is preliminary data.</text>
</comment>
<gene>
    <name evidence="11" type="primary">gspI</name>
    <name evidence="11" type="ORF">M6D89_13655</name>
</gene>
<evidence type="ECO:0000256" key="7">
    <source>
        <dbReference type="ARBA" id="ARBA00022989"/>
    </source>
</evidence>
<feature type="domain" description="Type II secretion system protein GspI C-terminal" evidence="10">
    <location>
        <begin position="41"/>
        <end position="122"/>
    </location>
</feature>
<accession>A0A9X2KX20</accession>
<dbReference type="PANTHER" id="PTHR38779">
    <property type="entry name" value="TYPE II SECRETION SYSTEM PROTEIN I-RELATED"/>
    <property type="match status" value="1"/>
</dbReference>
<proteinExistence type="inferred from homology"/>
<dbReference type="Proteomes" id="UP001139319">
    <property type="component" value="Unassembled WGS sequence"/>
</dbReference>
<dbReference type="RefSeq" id="WP_253968640.1">
    <property type="nucleotide sequence ID" value="NZ_JAMFTH010000005.1"/>
</dbReference>
<evidence type="ECO:0000256" key="1">
    <source>
        <dbReference type="ARBA" id="ARBA00004377"/>
    </source>
</evidence>
<evidence type="ECO:0000256" key="2">
    <source>
        <dbReference type="ARBA" id="ARBA00008358"/>
    </source>
</evidence>
<keyword evidence="3" id="KW-1003">Cell membrane</keyword>
<keyword evidence="5 9" id="KW-0997">Cell inner membrane</keyword>
<evidence type="ECO:0000259" key="10">
    <source>
        <dbReference type="Pfam" id="PF02501"/>
    </source>
</evidence>
<dbReference type="Pfam" id="PF07963">
    <property type="entry name" value="N_methyl"/>
    <property type="match status" value="1"/>
</dbReference>
<evidence type="ECO:0000256" key="5">
    <source>
        <dbReference type="ARBA" id="ARBA00022519"/>
    </source>
</evidence>
<dbReference type="NCBIfam" id="TIGR02532">
    <property type="entry name" value="IV_pilin_GFxxxE"/>
    <property type="match status" value="1"/>
</dbReference>
<evidence type="ECO:0000313" key="11">
    <source>
        <dbReference type="EMBL" id="MCP8900345.1"/>
    </source>
</evidence>
<feature type="transmembrane region" description="Helical" evidence="9">
    <location>
        <begin position="7"/>
        <end position="30"/>
    </location>
</feature>
<protein>
    <recommendedName>
        <fullName evidence="9">Type II secretion system protein I</fullName>
        <shortName evidence="9">T2SS minor pseudopilin I</shortName>
    </recommendedName>
</protein>
<dbReference type="GO" id="GO:0015628">
    <property type="term" value="P:protein secretion by the type II secretion system"/>
    <property type="evidence" value="ECO:0007669"/>
    <property type="project" value="UniProtKB-UniRule"/>
</dbReference>
<keyword evidence="12" id="KW-1185">Reference proteome</keyword>
<organism evidence="11 12">
    <name type="scientific">Gilvimarinus xylanilyticus</name>
    <dbReference type="NCBI Taxonomy" id="2944139"/>
    <lineage>
        <taxon>Bacteria</taxon>
        <taxon>Pseudomonadati</taxon>
        <taxon>Pseudomonadota</taxon>
        <taxon>Gammaproteobacteria</taxon>
        <taxon>Cellvibrionales</taxon>
        <taxon>Cellvibrionaceae</taxon>
        <taxon>Gilvimarinus</taxon>
    </lineage>
</organism>
<keyword evidence="4 9" id="KW-0488">Methylation</keyword>
<dbReference type="SUPFAM" id="SSF54523">
    <property type="entry name" value="Pili subunits"/>
    <property type="match status" value="1"/>
</dbReference>
<evidence type="ECO:0000256" key="6">
    <source>
        <dbReference type="ARBA" id="ARBA00022692"/>
    </source>
</evidence>
<keyword evidence="6 9" id="KW-0812">Transmembrane</keyword>
<dbReference type="InterPro" id="IPR003413">
    <property type="entry name" value="T2SS_GspI_C"/>
</dbReference>
<comment type="subcellular location">
    <subcellularLocation>
        <location evidence="1 9">Cell inner membrane</location>
        <topology evidence="1 9">Single-pass membrane protein</topology>
    </subcellularLocation>
</comment>
<dbReference type="InterPro" id="IPR010052">
    <property type="entry name" value="T2SS_protein-GspI"/>
</dbReference>
<comment type="PTM">
    <text evidence="9">Cleaved by prepilin peptidase.</text>
</comment>
<evidence type="ECO:0000256" key="8">
    <source>
        <dbReference type="ARBA" id="ARBA00023136"/>
    </source>
</evidence>
<evidence type="ECO:0000256" key="3">
    <source>
        <dbReference type="ARBA" id="ARBA00022475"/>
    </source>
</evidence>
<dbReference type="InterPro" id="IPR012902">
    <property type="entry name" value="N_methyl_site"/>
</dbReference>
<keyword evidence="8 9" id="KW-0472">Membrane</keyword>
<dbReference type="AlphaFoldDB" id="A0A9X2KX20"/>
<comment type="similarity">
    <text evidence="2 9">Belongs to the GSP I family.</text>
</comment>
<dbReference type="NCBIfam" id="TIGR01707">
    <property type="entry name" value="gspI"/>
    <property type="match status" value="1"/>
</dbReference>
<comment type="subunit">
    <text evidence="9">Type II secretion is composed of four main components: the outer membrane complex, the inner membrane complex, the cytoplasmic secretion ATPase and the periplasm-spanning pseudopilus.</text>
</comment>
<comment type="function">
    <text evidence="9">Component of the type II secretion system required for the energy-dependent secretion of extracellular factors such as proteases and toxins from the periplasm.</text>
</comment>
<reference evidence="11" key="2">
    <citation type="submission" date="2023-01" db="EMBL/GenBank/DDBJ databases">
        <title>Gilvimarinus xylanilyticus HB14 isolated from Caulerpa lentillifera aquaculture base in Hainan, China.</title>
        <authorList>
            <person name="Zhang Y.-J."/>
        </authorList>
    </citation>
    <scope>NUCLEOTIDE SEQUENCE</scope>
    <source>
        <strain evidence="11">HB14</strain>
    </source>
</reference>